<sequence>MIRLRDVTVSVPRPLPVLMLVDVSGSMAEDGKLSALNIAMRDMLRAFAEDDEATAEIHVAIIAFGGRTARVHVPLQPARTVTFEALTATGHTPLGAALELVTRIVDDAELIPSRAYRPTIVLVSDGVPTDAWEEPLARLLASPRASKATRLALAVGDDAELDVLERFAGAEYVRRAHEARQLRRFFSFVTMSVTVRSRSSTPNQLEPLPDLGVDDGFDDLLE</sequence>
<dbReference type="OrthoDB" id="9806395at2"/>
<comment type="caution">
    <text evidence="2">The sequence shown here is derived from an EMBL/GenBank/DDBJ whole genome shotgun (WGS) entry which is preliminary data.</text>
</comment>
<evidence type="ECO:0000259" key="1">
    <source>
        <dbReference type="PROSITE" id="PS50234"/>
    </source>
</evidence>
<protein>
    <submittedName>
        <fullName evidence="2">Uncharacterized protein YegL</fullName>
    </submittedName>
</protein>
<dbReference type="SUPFAM" id="SSF53300">
    <property type="entry name" value="vWA-like"/>
    <property type="match status" value="1"/>
</dbReference>
<dbReference type="PROSITE" id="PS50234">
    <property type="entry name" value="VWFA"/>
    <property type="match status" value="1"/>
</dbReference>
<name>A0A318S7T3_9DEIO</name>
<gene>
    <name evidence="2" type="ORF">DES52_10636</name>
</gene>
<dbReference type="InterPro" id="IPR002035">
    <property type="entry name" value="VWF_A"/>
</dbReference>
<dbReference type="SMART" id="SM00327">
    <property type="entry name" value="VWA"/>
    <property type="match status" value="1"/>
</dbReference>
<feature type="domain" description="VWFA" evidence="1">
    <location>
        <begin position="16"/>
        <end position="189"/>
    </location>
</feature>
<evidence type="ECO:0000313" key="2">
    <source>
        <dbReference type="EMBL" id="PYE54074.1"/>
    </source>
</evidence>
<accession>A0A318S7T3</accession>
<organism evidence="2 3">
    <name type="scientific">Deinococcus yavapaiensis KR-236</name>
    <dbReference type="NCBI Taxonomy" id="694435"/>
    <lineage>
        <taxon>Bacteria</taxon>
        <taxon>Thermotogati</taxon>
        <taxon>Deinococcota</taxon>
        <taxon>Deinococci</taxon>
        <taxon>Deinococcales</taxon>
        <taxon>Deinococcaceae</taxon>
        <taxon>Deinococcus</taxon>
    </lineage>
</organism>
<dbReference type="EMBL" id="QJSX01000006">
    <property type="protein sequence ID" value="PYE54074.1"/>
    <property type="molecule type" value="Genomic_DNA"/>
</dbReference>
<evidence type="ECO:0000313" key="3">
    <source>
        <dbReference type="Proteomes" id="UP000248326"/>
    </source>
</evidence>
<dbReference type="Pfam" id="PF13519">
    <property type="entry name" value="VWA_2"/>
    <property type="match status" value="1"/>
</dbReference>
<dbReference type="InterPro" id="IPR036465">
    <property type="entry name" value="vWFA_dom_sf"/>
</dbReference>
<dbReference type="Gene3D" id="3.40.50.410">
    <property type="entry name" value="von Willebrand factor, type A domain"/>
    <property type="match status" value="1"/>
</dbReference>
<dbReference type="Proteomes" id="UP000248326">
    <property type="component" value="Unassembled WGS sequence"/>
</dbReference>
<reference evidence="2 3" key="1">
    <citation type="submission" date="2018-06" db="EMBL/GenBank/DDBJ databases">
        <title>Genomic Encyclopedia of Type Strains, Phase IV (KMG-IV): sequencing the most valuable type-strain genomes for metagenomic binning, comparative biology and taxonomic classification.</title>
        <authorList>
            <person name="Goeker M."/>
        </authorList>
    </citation>
    <scope>NUCLEOTIDE SEQUENCE [LARGE SCALE GENOMIC DNA]</scope>
    <source>
        <strain evidence="2 3">DSM 18048</strain>
    </source>
</reference>
<dbReference type="RefSeq" id="WP_110886471.1">
    <property type="nucleotide sequence ID" value="NZ_QJSX01000006.1"/>
</dbReference>
<dbReference type="AlphaFoldDB" id="A0A318S7T3"/>
<proteinExistence type="predicted"/>
<keyword evidence="3" id="KW-1185">Reference proteome</keyword>